<keyword evidence="4 8" id="KW-1003">Cell membrane</keyword>
<evidence type="ECO:0000256" key="3">
    <source>
        <dbReference type="ARBA" id="ARBA00022448"/>
    </source>
</evidence>
<dbReference type="PANTHER" id="PTHR30269">
    <property type="entry name" value="TRANSMEMBRANE PROTEIN YFCA"/>
    <property type="match status" value="1"/>
</dbReference>
<dbReference type="InterPro" id="IPR052017">
    <property type="entry name" value="TSUP"/>
</dbReference>
<evidence type="ECO:0000313" key="9">
    <source>
        <dbReference type="EMBL" id="QTR50726.1"/>
    </source>
</evidence>
<organism evidence="9 10">
    <name type="scientific">Candidatus Thiothrix anitrata</name>
    <dbReference type="NCBI Taxonomy" id="2823902"/>
    <lineage>
        <taxon>Bacteria</taxon>
        <taxon>Pseudomonadati</taxon>
        <taxon>Pseudomonadota</taxon>
        <taxon>Gammaproteobacteria</taxon>
        <taxon>Thiotrichales</taxon>
        <taxon>Thiotrichaceae</taxon>
        <taxon>Thiothrix</taxon>
    </lineage>
</organism>
<feature type="transmembrane region" description="Helical" evidence="8">
    <location>
        <begin position="193"/>
        <end position="211"/>
    </location>
</feature>
<evidence type="ECO:0000256" key="1">
    <source>
        <dbReference type="ARBA" id="ARBA00004651"/>
    </source>
</evidence>
<feature type="transmembrane region" description="Helical" evidence="8">
    <location>
        <begin position="223"/>
        <end position="240"/>
    </location>
</feature>
<feature type="transmembrane region" description="Helical" evidence="8">
    <location>
        <begin position="35"/>
        <end position="60"/>
    </location>
</feature>
<dbReference type="EMBL" id="CP072800">
    <property type="protein sequence ID" value="QTR50726.1"/>
    <property type="molecule type" value="Genomic_DNA"/>
</dbReference>
<keyword evidence="5 8" id="KW-0812">Transmembrane</keyword>
<dbReference type="RefSeq" id="WP_210228512.1">
    <property type="nucleotide sequence ID" value="NZ_CP072800.1"/>
</dbReference>
<evidence type="ECO:0000256" key="2">
    <source>
        <dbReference type="ARBA" id="ARBA00009142"/>
    </source>
</evidence>
<sequence length="243" mass="26137">MEVWHYGAAAAILLLAYFIRGIAGFGSGLIAVPLLALFLPLTFVVPLILLLDFTASLILGGVDFKHVQWKEVGVLLPFSLVGVIIGTQLLINLPVIPMLLTLAVFVGIFAIRNLLNVHGNKLISQWWAIPASLTGGTVSALFGTGGPPYVIYLNHRIPEKTQLRAAFSALFFIEGGMRIITFFIAGLLLSQTIWWSALGALPLMLIALYIGGRIHIGISQAQMTQLVGVLLLIASISLTVKAL</sequence>
<keyword evidence="3" id="KW-0813">Transport</keyword>
<comment type="similarity">
    <text evidence="2 8">Belongs to the 4-toluene sulfonate uptake permease (TSUP) (TC 2.A.102) family.</text>
</comment>
<feature type="transmembrane region" description="Helical" evidence="8">
    <location>
        <begin position="72"/>
        <end position="91"/>
    </location>
</feature>
<proteinExistence type="inferred from homology"/>
<evidence type="ECO:0000256" key="8">
    <source>
        <dbReference type="RuleBase" id="RU363041"/>
    </source>
</evidence>
<comment type="subcellular location">
    <subcellularLocation>
        <location evidence="1 8">Cell membrane</location>
        <topology evidence="1 8">Multi-pass membrane protein</topology>
    </subcellularLocation>
</comment>
<feature type="transmembrane region" description="Helical" evidence="8">
    <location>
        <begin position="165"/>
        <end position="187"/>
    </location>
</feature>
<evidence type="ECO:0000256" key="4">
    <source>
        <dbReference type="ARBA" id="ARBA00022475"/>
    </source>
</evidence>
<dbReference type="InterPro" id="IPR002781">
    <property type="entry name" value="TM_pro_TauE-like"/>
</dbReference>
<reference evidence="9 10" key="1">
    <citation type="submission" date="2021-04" db="EMBL/GenBank/DDBJ databases">
        <title>Genomics, taxonomy and metabolism of representatives of sulfur bacteria of the genus Thiothrix: Thiothrix fructosivorans QT, Thiothrix unzii A1T and three new species, Thiothrix subterranea sp. nov., Thiothrix litoralis sp. nov. and 'Candidatus Thiothrix anitrata' sp. nov.</title>
        <authorList>
            <person name="Ravin N.V."/>
            <person name="Smolyakov D."/>
            <person name="Rudenko T.S."/>
            <person name="Mardanov A.V."/>
            <person name="Beletsky A.V."/>
            <person name="Markov N.D."/>
            <person name="Fomenkov A.I."/>
            <person name="Roberts R.J."/>
            <person name="Karnachuk O.V."/>
            <person name="Novikov A."/>
            <person name="Grabovich M.Y."/>
        </authorList>
    </citation>
    <scope>NUCLEOTIDE SEQUENCE [LARGE SCALE GENOMIC DNA]</scope>
    <source>
        <strain evidence="9 10">A52</strain>
    </source>
</reference>
<dbReference type="Pfam" id="PF01925">
    <property type="entry name" value="TauE"/>
    <property type="match status" value="1"/>
</dbReference>
<name>A0ABX7X4B4_9GAMM</name>
<feature type="transmembrane region" description="Helical" evidence="8">
    <location>
        <begin position="6"/>
        <end position="23"/>
    </location>
</feature>
<evidence type="ECO:0000256" key="5">
    <source>
        <dbReference type="ARBA" id="ARBA00022692"/>
    </source>
</evidence>
<evidence type="ECO:0000313" key="10">
    <source>
        <dbReference type="Proteomes" id="UP000672027"/>
    </source>
</evidence>
<keyword evidence="10" id="KW-1185">Reference proteome</keyword>
<feature type="transmembrane region" description="Helical" evidence="8">
    <location>
        <begin position="127"/>
        <end position="153"/>
    </location>
</feature>
<gene>
    <name evidence="9" type="ORF">J8380_03920</name>
</gene>
<dbReference type="Proteomes" id="UP000672027">
    <property type="component" value="Chromosome"/>
</dbReference>
<feature type="transmembrane region" description="Helical" evidence="8">
    <location>
        <begin position="98"/>
        <end position="115"/>
    </location>
</feature>
<evidence type="ECO:0000256" key="6">
    <source>
        <dbReference type="ARBA" id="ARBA00022989"/>
    </source>
</evidence>
<evidence type="ECO:0000256" key="7">
    <source>
        <dbReference type="ARBA" id="ARBA00023136"/>
    </source>
</evidence>
<accession>A0ABX7X4B4</accession>
<dbReference type="PANTHER" id="PTHR30269:SF37">
    <property type="entry name" value="MEMBRANE TRANSPORTER PROTEIN"/>
    <property type="match status" value="1"/>
</dbReference>
<protein>
    <recommendedName>
        <fullName evidence="8">Probable membrane transporter protein</fullName>
    </recommendedName>
</protein>
<keyword evidence="6 8" id="KW-1133">Transmembrane helix</keyword>
<keyword evidence="7 8" id="KW-0472">Membrane</keyword>